<dbReference type="RefSeq" id="WP_379808731.1">
    <property type="nucleotide sequence ID" value="NZ_JBHUOL010000022.1"/>
</dbReference>
<evidence type="ECO:0000313" key="8">
    <source>
        <dbReference type="Proteomes" id="UP001597549"/>
    </source>
</evidence>
<evidence type="ECO:0000256" key="3">
    <source>
        <dbReference type="ARBA" id="ARBA00022729"/>
    </source>
</evidence>
<dbReference type="Pfam" id="PF01103">
    <property type="entry name" value="Omp85"/>
    <property type="match status" value="1"/>
</dbReference>
<name>A0ABW5ZAP8_9FLAO</name>
<keyword evidence="5" id="KW-0998">Cell outer membrane</keyword>
<gene>
    <name evidence="7" type="ORF">ACFSX9_13925</name>
</gene>
<proteinExistence type="predicted"/>
<dbReference type="Gene3D" id="2.40.160.50">
    <property type="entry name" value="membrane protein fhac: a member of the omp85/tpsb transporter family"/>
    <property type="match status" value="1"/>
</dbReference>
<keyword evidence="2" id="KW-0812">Transmembrane</keyword>
<evidence type="ECO:0000259" key="6">
    <source>
        <dbReference type="Pfam" id="PF01103"/>
    </source>
</evidence>
<dbReference type="PANTHER" id="PTHR12815">
    <property type="entry name" value="SORTING AND ASSEMBLY MACHINERY SAMM50 PROTEIN FAMILY MEMBER"/>
    <property type="match status" value="1"/>
</dbReference>
<evidence type="ECO:0000256" key="4">
    <source>
        <dbReference type="ARBA" id="ARBA00023136"/>
    </source>
</evidence>
<evidence type="ECO:0000313" key="7">
    <source>
        <dbReference type="EMBL" id="MFD2909832.1"/>
    </source>
</evidence>
<sequence>MKNILTKITLLFVIGTLFYSCSLVKRVPDNKQLLVRNEIFANDKRVKEERVNNLLTQQPNNKFIAYPLRLSLYNLARKNPDSSYRAWLDKTPNRRDNLNAILSKKQVERLAQSFVVSGFNNFLKNTGEPPVIIDKKRIAKSETRLSSFYYENGFLKNTVTSKIDSIGTKKGKVTYTINTGVVYTIDSLSREIQTPDLDSLYVVEERKSFIKPTNSYLSSDFDNERRRITKQFRNSGVYHFQENNVNFIAIQNDKDHKLGIILKIDDRSIKVEDELVKRPFKIYKISEVNIFTNSNSRKIRNQLNDSIAYNGYNFYSTGKMQYKPKALLNSIFVEKGKVFSDTDRALTSKSLNNLSVFNYPNIEYIEDPSDSTKTSLITNIYLVNKKKFAWRPSIDVTTSDIQQFGISGRMSFTWRNVFKRAENLEISTRGNIGSSKDFANPKNVFFNIFEFGGDIKLNIPRIFFPLNTKSIIRKDMFPSTQISTGLTNQKNIGLDKESLSGGINYNWSTTDGRNKFRFDLLNINYVRNLNAGNYFNVYKTSYNRLNQLAVIYSDPANIDPITNNLTDEGTLNFISDVLSGAAGLTIDDQDYKTILSISERYVRLVEDNLIVSSSFSFNRSTKLNMHDRSFYNFKAKIESAGNLLSLVGSGLKLTKEESAAGNTKLFGIEYAQYIKTEVDYVKQWDFGKKNTLAMHTFAGIAIPYGNAKSIPFSRSYFAGGSNDNRGWQAYSLGPGRSGGINDFNEANFKLAFSSEYRFRVSGNFHSALFVDVGNIWNFLDNVEDERYMFTGIKSLQDLAVGSGIGFRYDFDFFVFRIDLGYKTYDPGRETSDRWFKGINFSKTVLNFGINYPF</sequence>
<evidence type="ECO:0000256" key="1">
    <source>
        <dbReference type="ARBA" id="ARBA00004370"/>
    </source>
</evidence>
<keyword evidence="3" id="KW-0732">Signal</keyword>
<keyword evidence="8" id="KW-1185">Reference proteome</keyword>
<dbReference type="EMBL" id="JBHUOL010000022">
    <property type="protein sequence ID" value="MFD2909832.1"/>
    <property type="molecule type" value="Genomic_DNA"/>
</dbReference>
<feature type="domain" description="Bacterial surface antigen (D15)" evidence="6">
    <location>
        <begin position="669"/>
        <end position="830"/>
    </location>
</feature>
<dbReference type="Proteomes" id="UP001597549">
    <property type="component" value="Unassembled WGS sequence"/>
</dbReference>
<protein>
    <submittedName>
        <fullName evidence="7">BamA/TamA family outer membrane protein</fullName>
    </submittedName>
</protein>
<keyword evidence="4" id="KW-0472">Membrane</keyword>
<dbReference type="InterPro" id="IPR039910">
    <property type="entry name" value="D15-like"/>
</dbReference>
<evidence type="ECO:0000256" key="5">
    <source>
        <dbReference type="ARBA" id="ARBA00023237"/>
    </source>
</evidence>
<comment type="caution">
    <text evidence="7">The sequence shown here is derived from an EMBL/GenBank/DDBJ whole genome shotgun (WGS) entry which is preliminary data.</text>
</comment>
<evidence type="ECO:0000256" key="2">
    <source>
        <dbReference type="ARBA" id="ARBA00022692"/>
    </source>
</evidence>
<accession>A0ABW5ZAP8</accession>
<dbReference type="InterPro" id="IPR000184">
    <property type="entry name" value="Bac_surfAg_D15"/>
</dbReference>
<reference evidence="8" key="1">
    <citation type="journal article" date="2019" name="Int. J. Syst. Evol. Microbiol.">
        <title>The Global Catalogue of Microorganisms (GCM) 10K type strain sequencing project: providing services to taxonomists for standard genome sequencing and annotation.</title>
        <authorList>
            <consortium name="The Broad Institute Genomics Platform"/>
            <consortium name="The Broad Institute Genome Sequencing Center for Infectious Disease"/>
            <person name="Wu L."/>
            <person name="Ma J."/>
        </authorList>
    </citation>
    <scope>NUCLEOTIDE SEQUENCE [LARGE SCALE GENOMIC DNA]</scope>
    <source>
        <strain evidence="8">KCTC 52644</strain>
    </source>
</reference>
<dbReference type="PROSITE" id="PS51257">
    <property type="entry name" value="PROKAR_LIPOPROTEIN"/>
    <property type="match status" value="1"/>
</dbReference>
<organism evidence="7 8">
    <name type="scientific">Flavobacterium ardleyense</name>
    <dbReference type="NCBI Taxonomy" id="2038737"/>
    <lineage>
        <taxon>Bacteria</taxon>
        <taxon>Pseudomonadati</taxon>
        <taxon>Bacteroidota</taxon>
        <taxon>Flavobacteriia</taxon>
        <taxon>Flavobacteriales</taxon>
        <taxon>Flavobacteriaceae</taxon>
        <taxon>Flavobacterium</taxon>
    </lineage>
</organism>
<dbReference type="PANTHER" id="PTHR12815:SF47">
    <property type="entry name" value="TRANSLOCATION AND ASSEMBLY MODULE SUBUNIT TAMA"/>
    <property type="match status" value="1"/>
</dbReference>
<comment type="subcellular location">
    <subcellularLocation>
        <location evidence="1">Membrane</location>
    </subcellularLocation>
</comment>